<feature type="domain" description="ABC transporter" evidence="4">
    <location>
        <begin position="1"/>
        <end position="230"/>
    </location>
</feature>
<reference evidence="5 6" key="1">
    <citation type="journal article" date="2019" name="Int. J. Syst. Evol. Microbiol.">
        <title>The Global Catalogue of Microorganisms (GCM) 10K type strain sequencing project: providing services to taxonomists for standard genome sequencing and annotation.</title>
        <authorList>
            <consortium name="The Broad Institute Genomics Platform"/>
            <consortium name="The Broad Institute Genome Sequencing Center for Infectious Disease"/>
            <person name="Wu L."/>
            <person name="Ma J."/>
        </authorList>
    </citation>
    <scope>NUCLEOTIDE SEQUENCE [LARGE SCALE GENOMIC DNA]</scope>
    <source>
        <strain evidence="5 6">JCM 9731</strain>
    </source>
</reference>
<dbReference type="PROSITE" id="PS50893">
    <property type="entry name" value="ABC_TRANSPORTER_2"/>
    <property type="match status" value="1"/>
</dbReference>
<dbReference type="SMART" id="SM00382">
    <property type="entry name" value="AAA"/>
    <property type="match status" value="1"/>
</dbReference>
<keyword evidence="3" id="KW-0067">ATP-binding</keyword>
<dbReference type="InterPro" id="IPR027417">
    <property type="entry name" value="P-loop_NTPase"/>
</dbReference>
<dbReference type="PANTHER" id="PTHR42939">
    <property type="entry name" value="ABC TRANSPORTER ATP-BINDING PROTEIN ALBC-RELATED"/>
    <property type="match status" value="1"/>
</dbReference>
<evidence type="ECO:0000313" key="5">
    <source>
        <dbReference type="EMBL" id="GAA0327510.1"/>
    </source>
</evidence>
<dbReference type="SUPFAM" id="SSF52540">
    <property type="entry name" value="P-loop containing nucleoside triphosphate hydrolases"/>
    <property type="match status" value="1"/>
</dbReference>
<keyword evidence="1" id="KW-0813">Transport</keyword>
<dbReference type="EMBL" id="BAAADJ010000018">
    <property type="protein sequence ID" value="GAA0327510.1"/>
    <property type="molecule type" value="Genomic_DNA"/>
</dbReference>
<dbReference type="RefSeq" id="WP_343798261.1">
    <property type="nucleotide sequence ID" value="NZ_BAAADJ010000018.1"/>
</dbReference>
<evidence type="ECO:0000313" key="6">
    <source>
        <dbReference type="Proteomes" id="UP001500782"/>
    </source>
</evidence>
<dbReference type="InterPro" id="IPR003439">
    <property type="entry name" value="ABC_transporter-like_ATP-bd"/>
</dbReference>
<accession>A0ABN0W734</accession>
<dbReference type="Pfam" id="PF00005">
    <property type="entry name" value="ABC_tran"/>
    <property type="match status" value="1"/>
</dbReference>
<evidence type="ECO:0000259" key="4">
    <source>
        <dbReference type="PROSITE" id="PS50893"/>
    </source>
</evidence>
<evidence type="ECO:0000256" key="3">
    <source>
        <dbReference type="ARBA" id="ARBA00022840"/>
    </source>
</evidence>
<protein>
    <recommendedName>
        <fullName evidence="4">ABC transporter domain-containing protein</fullName>
    </recommendedName>
</protein>
<dbReference type="InterPro" id="IPR051782">
    <property type="entry name" value="ABC_Transporter_VariousFunc"/>
</dbReference>
<evidence type="ECO:0000256" key="2">
    <source>
        <dbReference type="ARBA" id="ARBA00022741"/>
    </source>
</evidence>
<dbReference type="Gene3D" id="3.40.50.300">
    <property type="entry name" value="P-loop containing nucleotide triphosphate hydrolases"/>
    <property type="match status" value="1"/>
</dbReference>
<name>A0ABN0W734_9BACI</name>
<dbReference type="PANTHER" id="PTHR42939:SF3">
    <property type="entry name" value="ABC TRANSPORTER ATP-BINDING COMPONENT"/>
    <property type="match status" value="1"/>
</dbReference>
<sequence length="295" mass="33294">MNVMELKGVVKQIGDFTLGPIDLEIPTGSTCAIIGDNGSGKSTLLKLILGLAKENEGKIHLFGSERIHSDDRWRSRVAYQSQTLKGCDRLTGRDLEKLISKFSSSFKHTSFRQYVRELDIPLNKPIINLSEGVHKKLNVALTLAQDSELTIFDEPTAHMDIHAQKFVISEMVRQLEEDSSKTILFASHQLDDIRKLADYLLFIRKGVFLGMVEKDELSSMFIRYWVDTLPHEKVPGTVMQGKQGHELVSIDKKHTENALEKAGIKVIQKTKVELDDIIPWILSGEVQLKKSPVFN</sequence>
<proteinExistence type="predicted"/>
<gene>
    <name evidence="5" type="ORF">GCM10008967_17510</name>
</gene>
<keyword evidence="2" id="KW-0547">Nucleotide-binding</keyword>
<dbReference type="Proteomes" id="UP001500782">
    <property type="component" value="Unassembled WGS sequence"/>
</dbReference>
<evidence type="ECO:0000256" key="1">
    <source>
        <dbReference type="ARBA" id="ARBA00022448"/>
    </source>
</evidence>
<organism evidence="5 6">
    <name type="scientific">Bacillus carboniphilus</name>
    <dbReference type="NCBI Taxonomy" id="86663"/>
    <lineage>
        <taxon>Bacteria</taxon>
        <taxon>Bacillati</taxon>
        <taxon>Bacillota</taxon>
        <taxon>Bacilli</taxon>
        <taxon>Bacillales</taxon>
        <taxon>Bacillaceae</taxon>
        <taxon>Bacillus</taxon>
    </lineage>
</organism>
<dbReference type="InterPro" id="IPR003593">
    <property type="entry name" value="AAA+_ATPase"/>
</dbReference>
<keyword evidence="6" id="KW-1185">Reference proteome</keyword>
<comment type="caution">
    <text evidence="5">The sequence shown here is derived from an EMBL/GenBank/DDBJ whole genome shotgun (WGS) entry which is preliminary data.</text>
</comment>